<proteinExistence type="predicted"/>
<organism evidence="1 2">
    <name type="scientific">Nitrosospira multiformis (strain ATCC 25196 / NCIMB 11849 / C 71)</name>
    <dbReference type="NCBI Taxonomy" id="323848"/>
    <lineage>
        <taxon>Bacteria</taxon>
        <taxon>Pseudomonadati</taxon>
        <taxon>Pseudomonadota</taxon>
        <taxon>Betaproteobacteria</taxon>
        <taxon>Nitrosomonadales</taxon>
        <taxon>Nitrosomonadaceae</taxon>
        <taxon>Nitrosospira</taxon>
    </lineage>
</organism>
<dbReference type="AlphaFoldDB" id="A0A1H5VDL7"/>
<name>A0A1H5VDL7_NITMU</name>
<sequence length="117" mass="13184">MIIAMVIMGVVKMASDQIVHMVSMRHGFVPALGTMYMTLRVTFAFMSRSTVLRIDFTDVYDMLIDMVAVRVMQMAIVKIADMVIVRDTGVAAFRAMGMGVIFMSWQDTIRIRHGAFP</sequence>
<dbReference type="EMBL" id="FNVK01000011">
    <property type="protein sequence ID" value="SEF84938.1"/>
    <property type="molecule type" value="Genomic_DNA"/>
</dbReference>
<dbReference type="Proteomes" id="UP000236751">
    <property type="component" value="Unassembled WGS sequence"/>
</dbReference>
<evidence type="ECO:0000313" key="2">
    <source>
        <dbReference type="Proteomes" id="UP000236751"/>
    </source>
</evidence>
<gene>
    <name evidence="1" type="ORF">SAMN05216403_11176</name>
</gene>
<dbReference type="RefSeq" id="WP_041352508.1">
    <property type="nucleotide sequence ID" value="NC_007614.1"/>
</dbReference>
<accession>A0A1H5VDL7</accession>
<protein>
    <submittedName>
        <fullName evidence="1">Uncharacterized protein</fullName>
    </submittedName>
</protein>
<evidence type="ECO:0000313" key="1">
    <source>
        <dbReference type="EMBL" id="SEF84938.1"/>
    </source>
</evidence>
<reference evidence="1 2" key="1">
    <citation type="submission" date="2016-10" db="EMBL/GenBank/DDBJ databases">
        <authorList>
            <person name="de Groot N.N."/>
        </authorList>
    </citation>
    <scope>NUCLEOTIDE SEQUENCE [LARGE SCALE GENOMIC DNA]</scope>
    <source>
        <strain evidence="1 2">Nl13</strain>
    </source>
</reference>